<gene>
    <name evidence="1" type="ORF">DUI87_17089</name>
</gene>
<reference evidence="1 2" key="1">
    <citation type="submission" date="2018-07" db="EMBL/GenBank/DDBJ databases">
        <title>A high quality draft genome assembly of the barn swallow (H. rustica rustica).</title>
        <authorList>
            <person name="Formenti G."/>
            <person name="Chiara M."/>
            <person name="Poveda L."/>
            <person name="Francoijs K.-J."/>
            <person name="Bonisoli-Alquati A."/>
            <person name="Canova L."/>
            <person name="Gianfranceschi L."/>
            <person name="Horner D.S."/>
            <person name="Saino N."/>
        </authorList>
    </citation>
    <scope>NUCLEOTIDE SEQUENCE [LARGE SCALE GENOMIC DNA]</scope>
    <source>
        <strain evidence="1">Chelidonia</strain>
        <tissue evidence="1">Blood</tissue>
    </source>
</reference>
<evidence type="ECO:0000313" key="1">
    <source>
        <dbReference type="EMBL" id="RMC07613.1"/>
    </source>
</evidence>
<dbReference type="Proteomes" id="UP000269221">
    <property type="component" value="Unassembled WGS sequence"/>
</dbReference>
<comment type="caution">
    <text evidence="1">The sequence shown here is derived from an EMBL/GenBank/DDBJ whole genome shotgun (WGS) entry which is preliminary data.</text>
</comment>
<protein>
    <recommendedName>
        <fullName evidence="3">Reverse transcriptase domain-containing protein</fullName>
    </recommendedName>
</protein>
<dbReference type="STRING" id="333673.A0A3M0K365"/>
<name>A0A3M0K365_HIRRU</name>
<keyword evidence="2" id="KW-1185">Reference proteome</keyword>
<dbReference type="EMBL" id="QRBI01000120">
    <property type="protein sequence ID" value="RMC07613.1"/>
    <property type="molecule type" value="Genomic_DNA"/>
</dbReference>
<accession>A0A3M0K365</accession>
<dbReference type="AlphaFoldDB" id="A0A3M0K365"/>
<proteinExistence type="predicted"/>
<organism evidence="1 2">
    <name type="scientific">Hirundo rustica rustica</name>
    <dbReference type="NCBI Taxonomy" id="333673"/>
    <lineage>
        <taxon>Eukaryota</taxon>
        <taxon>Metazoa</taxon>
        <taxon>Chordata</taxon>
        <taxon>Craniata</taxon>
        <taxon>Vertebrata</taxon>
        <taxon>Euteleostomi</taxon>
        <taxon>Archelosauria</taxon>
        <taxon>Archosauria</taxon>
        <taxon>Dinosauria</taxon>
        <taxon>Saurischia</taxon>
        <taxon>Theropoda</taxon>
        <taxon>Coelurosauria</taxon>
        <taxon>Aves</taxon>
        <taxon>Neognathae</taxon>
        <taxon>Neoaves</taxon>
        <taxon>Telluraves</taxon>
        <taxon>Australaves</taxon>
        <taxon>Passeriformes</taxon>
        <taxon>Sylvioidea</taxon>
        <taxon>Hirundinidae</taxon>
        <taxon>Hirundo</taxon>
    </lineage>
</organism>
<dbReference type="OrthoDB" id="10063195at2759"/>
<dbReference type="PANTHER" id="PTHR33332">
    <property type="entry name" value="REVERSE TRANSCRIPTASE DOMAIN-CONTAINING PROTEIN"/>
    <property type="match status" value="1"/>
</dbReference>
<evidence type="ECO:0000313" key="2">
    <source>
        <dbReference type="Proteomes" id="UP000269221"/>
    </source>
</evidence>
<sequence length="150" mass="17314">MEHLILEVISKHVVYKKVSRRISLNSLKGKLCLTILIAFYHKTTAWMDEGRAVHFVYLYFSKAFTTVSHKILIDRLRKWGLDEWTVRWIGNGLNSRSQRVIVAQGLAEGLSPVVSLKLQYQAHPCLTYSSMTWMKARCSLIKFIDDTKLG</sequence>
<evidence type="ECO:0008006" key="3">
    <source>
        <dbReference type="Google" id="ProtNLM"/>
    </source>
</evidence>